<sequence>MRFYKLATGFMLAIAATVTTQSAAFSAQAFNNPTHPTLEEVAAQTSNTTPNSSQMVSCASRFDDSSLTSEEVAAIQSPRVCDVNMQAAIPATQVQN</sequence>
<comment type="caution">
    <text evidence="2">The sequence shown here is derived from an EMBL/GenBank/DDBJ whole genome shotgun (WGS) entry which is preliminary data.</text>
</comment>
<protein>
    <recommendedName>
        <fullName evidence="4">Secreted protein</fullName>
    </recommendedName>
</protein>
<evidence type="ECO:0000313" key="3">
    <source>
        <dbReference type="Proteomes" id="UP000238634"/>
    </source>
</evidence>
<evidence type="ECO:0008006" key="4">
    <source>
        <dbReference type="Google" id="ProtNLM"/>
    </source>
</evidence>
<proteinExistence type="predicted"/>
<evidence type="ECO:0000256" key="1">
    <source>
        <dbReference type="SAM" id="SignalP"/>
    </source>
</evidence>
<feature type="signal peptide" evidence="1">
    <location>
        <begin position="1"/>
        <end position="29"/>
    </location>
</feature>
<dbReference type="RefSeq" id="WP_073070600.1">
    <property type="nucleotide sequence ID" value="NZ_MPPI01000008.1"/>
</dbReference>
<reference evidence="2 3" key="1">
    <citation type="submission" date="2018-02" db="EMBL/GenBank/DDBJ databases">
        <authorList>
            <person name="Cohen D.B."/>
            <person name="Kent A.D."/>
        </authorList>
    </citation>
    <scope>NUCLEOTIDE SEQUENCE [LARGE SCALE GENOMIC DNA]</scope>
    <source>
        <strain evidence="2 3">ULC007</strain>
    </source>
</reference>
<reference evidence="2 3" key="2">
    <citation type="submission" date="2018-03" db="EMBL/GenBank/DDBJ databases">
        <title>The ancient ancestry and fast evolution of plastids.</title>
        <authorList>
            <person name="Moore K.R."/>
            <person name="Magnabosco C."/>
            <person name="Momper L."/>
            <person name="Gold D.A."/>
            <person name="Bosak T."/>
            <person name="Fournier G.P."/>
        </authorList>
    </citation>
    <scope>NUCLEOTIDE SEQUENCE [LARGE SCALE GENOMIC DNA]</scope>
    <source>
        <strain evidence="2 3">ULC007</strain>
    </source>
</reference>
<dbReference type="AlphaFoldDB" id="A0A2T1DK60"/>
<dbReference type="EMBL" id="PVWG01000004">
    <property type="protein sequence ID" value="PSB20880.1"/>
    <property type="molecule type" value="Genomic_DNA"/>
</dbReference>
<name>A0A2T1DK60_9CYAN</name>
<feature type="chain" id="PRO_5015430135" description="Secreted protein" evidence="1">
    <location>
        <begin position="30"/>
        <end position="96"/>
    </location>
</feature>
<evidence type="ECO:0000313" key="2">
    <source>
        <dbReference type="EMBL" id="PSB20880.1"/>
    </source>
</evidence>
<keyword evidence="1" id="KW-0732">Signal</keyword>
<keyword evidence="3" id="KW-1185">Reference proteome</keyword>
<organism evidence="2 3">
    <name type="scientific">Phormidesmis priestleyi ULC007</name>
    <dbReference type="NCBI Taxonomy" id="1920490"/>
    <lineage>
        <taxon>Bacteria</taxon>
        <taxon>Bacillati</taxon>
        <taxon>Cyanobacteriota</taxon>
        <taxon>Cyanophyceae</taxon>
        <taxon>Leptolyngbyales</taxon>
        <taxon>Leptolyngbyaceae</taxon>
        <taxon>Phormidesmis</taxon>
    </lineage>
</organism>
<accession>A0A2T1DK60</accession>
<dbReference type="Proteomes" id="UP000238634">
    <property type="component" value="Unassembled WGS sequence"/>
</dbReference>
<gene>
    <name evidence="2" type="ORF">C7B65_05575</name>
</gene>